<feature type="compositionally biased region" description="Basic and acidic residues" evidence="1">
    <location>
        <begin position="85"/>
        <end position="107"/>
    </location>
</feature>
<dbReference type="InterPro" id="IPR001753">
    <property type="entry name" value="Enoyl-CoA_hydra/iso"/>
</dbReference>
<dbReference type="Pfam" id="PF00378">
    <property type="entry name" value="ECH_1"/>
    <property type="match status" value="1"/>
</dbReference>
<dbReference type="FunFam" id="3.90.226.10:FF:000084">
    <property type="entry name" value="Enoyl-CoA delta isomerase 2, mitochondrial"/>
    <property type="match status" value="1"/>
</dbReference>
<reference evidence="3" key="2">
    <citation type="submission" date="2021-01" db="UniProtKB">
        <authorList>
            <consortium name="EnsemblMetazoa"/>
        </authorList>
    </citation>
    <scope>IDENTIFICATION</scope>
</reference>
<keyword evidence="4" id="KW-1185">Reference proteome</keyword>
<dbReference type="Gene3D" id="3.90.226.10">
    <property type="entry name" value="2-enoyl-CoA Hydratase, Chain A, domain 1"/>
    <property type="match status" value="1"/>
</dbReference>
<evidence type="ECO:0000313" key="3">
    <source>
        <dbReference type="EnsemblMetazoa" id="XP_781347"/>
    </source>
</evidence>
<dbReference type="InterPro" id="IPR000953">
    <property type="entry name" value="Chromo/chromo_shadow_dom"/>
</dbReference>
<dbReference type="OrthoDB" id="409763at2759"/>
<organism evidence="3 4">
    <name type="scientific">Strongylocentrotus purpuratus</name>
    <name type="common">Purple sea urchin</name>
    <dbReference type="NCBI Taxonomy" id="7668"/>
    <lineage>
        <taxon>Eukaryota</taxon>
        <taxon>Metazoa</taxon>
        <taxon>Echinodermata</taxon>
        <taxon>Eleutherozoa</taxon>
        <taxon>Echinozoa</taxon>
        <taxon>Echinoidea</taxon>
        <taxon>Euechinoidea</taxon>
        <taxon>Echinacea</taxon>
        <taxon>Camarodonta</taxon>
        <taxon>Echinidea</taxon>
        <taxon>Strongylocentrotidae</taxon>
        <taxon>Strongylocentrotus</taxon>
    </lineage>
</organism>
<feature type="region of interest" description="Disordered" evidence="1">
    <location>
        <begin position="173"/>
        <end position="238"/>
    </location>
</feature>
<dbReference type="PANTHER" id="PTHR43684:SF11">
    <property type="entry name" value="CHROMO DOMAIN-CONTAINING PROTEIN"/>
    <property type="match status" value="1"/>
</dbReference>
<protein>
    <recommendedName>
        <fullName evidence="2">Chromo domain-containing protein</fullName>
    </recommendedName>
</protein>
<dbReference type="Proteomes" id="UP000007110">
    <property type="component" value="Unassembled WGS sequence"/>
</dbReference>
<dbReference type="RefSeq" id="XP_781347.3">
    <property type="nucleotide sequence ID" value="XM_776254.5"/>
</dbReference>
<evidence type="ECO:0000256" key="1">
    <source>
        <dbReference type="SAM" id="MobiDB-lite"/>
    </source>
</evidence>
<dbReference type="EnsemblMetazoa" id="XM_776254">
    <property type="protein sequence ID" value="XP_781347"/>
    <property type="gene ID" value="LOC575890"/>
</dbReference>
<dbReference type="Gene3D" id="1.10.12.10">
    <property type="entry name" value="Lyase 2-enoyl-coa Hydratase, Chain A, domain 2"/>
    <property type="match status" value="1"/>
</dbReference>
<dbReference type="InterPro" id="IPR014748">
    <property type="entry name" value="Enoyl-CoA_hydra_C"/>
</dbReference>
<dbReference type="InterPro" id="IPR029045">
    <property type="entry name" value="ClpP/crotonase-like_dom_sf"/>
</dbReference>
<dbReference type="KEGG" id="spu:575890"/>
<feature type="compositionally biased region" description="Polar residues" evidence="1">
    <location>
        <begin position="224"/>
        <end position="234"/>
    </location>
</feature>
<dbReference type="GO" id="GO:0005634">
    <property type="term" value="C:nucleus"/>
    <property type="evidence" value="ECO:0000318"/>
    <property type="project" value="GO_Central"/>
</dbReference>
<feature type="compositionally biased region" description="Polar residues" evidence="1">
    <location>
        <begin position="294"/>
        <end position="308"/>
    </location>
</feature>
<feature type="region of interest" description="Disordered" evidence="1">
    <location>
        <begin position="74"/>
        <end position="161"/>
    </location>
</feature>
<proteinExistence type="predicted"/>
<dbReference type="PANTHER" id="PTHR43684">
    <property type="match status" value="1"/>
</dbReference>
<dbReference type="GO" id="GO:0003714">
    <property type="term" value="F:transcription corepressor activity"/>
    <property type="evidence" value="ECO:0000318"/>
    <property type="project" value="GO_Central"/>
</dbReference>
<dbReference type="CDD" id="cd06558">
    <property type="entry name" value="crotonase-like"/>
    <property type="match status" value="1"/>
</dbReference>
<dbReference type="OMA" id="ANQRECA"/>
<dbReference type="InterPro" id="IPR016197">
    <property type="entry name" value="Chromo-like_dom_sf"/>
</dbReference>
<dbReference type="PROSITE" id="PS50013">
    <property type="entry name" value="CHROMO_2"/>
    <property type="match status" value="1"/>
</dbReference>
<feature type="compositionally biased region" description="Basic and acidic residues" evidence="1">
    <location>
        <begin position="126"/>
        <end position="151"/>
    </location>
</feature>
<dbReference type="SUPFAM" id="SSF52096">
    <property type="entry name" value="ClpP/crotonase"/>
    <property type="match status" value="1"/>
</dbReference>
<dbReference type="SMART" id="SM00298">
    <property type="entry name" value="CHROMO"/>
    <property type="match status" value="1"/>
</dbReference>
<feature type="compositionally biased region" description="Gly residues" evidence="1">
    <location>
        <begin position="108"/>
        <end position="125"/>
    </location>
</feature>
<accession>A0A7M7R9W9</accession>
<name>A0A7M7R9W9_STRPU</name>
<reference evidence="4" key="1">
    <citation type="submission" date="2015-02" db="EMBL/GenBank/DDBJ databases">
        <title>Genome sequencing for Strongylocentrotus purpuratus.</title>
        <authorList>
            <person name="Murali S."/>
            <person name="Liu Y."/>
            <person name="Vee V."/>
            <person name="English A."/>
            <person name="Wang M."/>
            <person name="Skinner E."/>
            <person name="Han Y."/>
            <person name="Muzny D.M."/>
            <person name="Worley K.C."/>
            <person name="Gibbs R.A."/>
        </authorList>
    </citation>
    <scope>NUCLEOTIDE SEQUENCE</scope>
</reference>
<dbReference type="InterPro" id="IPR051053">
    <property type="entry name" value="ECH/Chromodomain_protein"/>
</dbReference>
<feature type="domain" description="Chromo" evidence="2">
    <location>
        <begin position="7"/>
        <end position="67"/>
    </location>
</feature>
<feature type="compositionally biased region" description="Polar residues" evidence="1">
    <location>
        <begin position="186"/>
        <end position="205"/>
    </location>
</feature>
<dbReference type="Pfam" id="PF00385">
    <property type="entry name" value="Chromo"/>
    <property type="match status" value="1"/>
</dbReference>
<dbReference type="AlphaFoldDB" id="A0A7M7R9W9"/>
<feature type="region of interest" description="Disordered" evidence="1">
    <location>
        <begin position="289"/>
        <end position="349"/>
    </location>
</feature>
<dbReference type="FunCoup" id="A0A7M7R9W9">
    <property type="interactions" value="787"/>
</dbReference>
<dbReference type="GeneID" id="575890"/>
<sequence length="612" mass="66835">MAEDYIYEVERILARRRTRKGKLEYMVRWKTFGSEEDTWEPLENLGDCMELVEDFNQKTMKDGKFERLASLDSIHKKQSQGGKRKPNDNGGKEKGGPAKGGQEKGGPEKGGPGKGGPGKGGQGKEGQGKEKAINGSEKNKEHVKSNSDHKTVSSNHRTNSSITVINTADLLAKAQKRKRESDLGGKQTNGPVALSSTHIVKSEGQSPEKRVKRAHSITGVGPQGTYSSGASNGLGSPLQRRRINSSISTEGFHHSTRGSPNLHRTMSVSAYPKLILSPTKITMATRRGGVSANLPGNLTSSFTAPSGSTEEDREVQGRRTASIVARRRLSQSSSTTDDTMDSRRSSARQSESLYRYKEIVVKKCQGYTQVRLFTTTPTRNALNLKALQELTNVFESSKKDDSKVIFLSGSGSVFCSGLDLRCIQTSSVEERKRASKNLADAVRAFVDSLINCPKLVVVAINGPAIGLGAAILPLCDIAYASDKAYFHLPYSILSQTPEGCASHTYPQVLGLAVAGEMLYAGRKLTALEACACGLVSHTFWPTSFMQEVVPRVQRIAAQSGKALLQSKLLVRGQMRAKLEYVNESECVALEERWRSPECHRQIKLFAENYSDM</sequence>
<feature type="compositionally biased region" description="Polar residues" evidence="1">
    <location>
        <begin position="152"/>
        <end position="161"/>
    </location>
</feature>
<evidence type="ECO:0000313" key="4">
    <source>
        <dbReference type="Proteomes" id="UP000007110"/>
    </source>
</evidence>
<evidence type="ECO:0000259" key="2">
    <source>
        <dbReference type="PROSITE" id="PS50013"/>
    </source>
</evidence>
<dbReference type="InParanoid" id="A0A7M7R9W9"/>
<dbReference type="InterPro" id="IPR023780">
    <property type="entry name" value="Chromo_domain"/>
</dbReference>
<dbReference type="SUPFAM" id="SSF54160">
    <property type="entry name" value="Chromo domain-like"/>
    <property type="match status" value="1"/>
</dbReference>
<dbReference type="Gene3D" id="2.40.50.40">
    <property type="match status" value="1"/>
</dbReference>